<dbReference type="PATRIC" id="fig|45067.4.peg.1789"/>
<keyword evidence="3" id="KW-0472">Membrane</keyword>
<dbReference type="InterPro" id="IPR041000">
    <property type="entry name" value="Serine_protease"/>
</dbReference>
<organism evidence="4 5">
    <name type="scientific">Legionella lansingensis</name>
    <dbReference type="NCBI Taxonomy" id="45067"/>
    <lineage>
        <taxon>Bacteria</taxon>
        <taxon>Pseudomonadati</taxon>
        <taxon>Pseudomonadota</taxon>
        <taxon>Gammaproteobacteria</taxon>
        <taxon>Legionellales</taxon>
        <taxon>Legionellaceae</taxon>
        <taxon>Legionella</taxon>
    </lineage>
</organism>
<keyword evidence="5" id="KW-1185">Reference proteome</keyword>
<dbReference type="EMBL" id="LNYI01000033">
    <property type="protein sequence ID" value="KTD20975.1"/>
    <property type="molecule type" value="Genomic_DNA"/>
</dbReference>
<protein>
    <submittedName>
        <fullName evidence="4">Periplasmic ligand-binding sensor domain protein</fullName>
    </submittedName>
</protein>
<comment type="caution">
    <text evidence="4">The sequence shown here is derived from an EMBL/GenBank/DDBJ whole genome shotgun (WGS) entry which is preliminary data.</text>
</comment>
<dbReference type="GO" id="GO:0016020">
    <property type="term" value="C:membrane"/>
    <property type="evidence" value="ECO:0007669"/>
    <property type="project" value="UniProtKB-SubCell"/>
</dbReference>
<dbReference type="OrthoDB" id="5637673at2"/>
<dbReference type="SUPFAM" id="SSF103506">
    <property type="entry name" value="Mitochondrial carrier"/>
    <property type="match status" value="1"/>
</dbReference>
<dbReference type="AlphaFoldDB" id="A0A0W0VLF0"/>
<proteinExistence type="predicted"/>
<accession>A0A0W0VLF0</accession>
<sequence>MQQKHETSNNSGKKKPSFMLTPYDLTNLTFKTMVISFVVSATTQPFQIVLTRLQQQSSAPSSNKGLLGLYRGFLSYAIAGQKRGAVAVTSKQTNRESPEDEIRTIQQRWLGTFLFSQADLGLSSALSNKAKLQGGAIITKTNFKWSLENFWKLTKVNWGSRSIAGFINFSAIGFMGDYISSFYKFNNDFYNKLAGGATSGVVATIFTTIPNSYADKKVLASRVVDGRLLTVTPYTMFQNTKSHVKTVGLKEATMAFFKLSFLKEVLIRSPQAAITFGLIFSLDHIMGPEPLQKVWPGKSPK</sequence>
<reference evidence="4 5" key="1">
    <citation type="submission" date="2015-11" db="EMBL/GenBank/DDBJ databases">
        <title>Genomic analysis of 38 Legionella species identifies large and diverse effector repertoires.</title>
        <authorList>
            <person name="Burstein D."/>
            <person name="Amaro F."/>
            <person name="Zusman T."/>
            <person name="Lifshitz Z."/>
            <person name="Cohen O."/>
            <person name="Gilbert J.A."/>
            <person name="Pupko T."/>
            <person name="Shuman H.A."/>
            <person name="Segal G."/>
        </authorList>
    </citation>
    <scope>NUCLEOTIDE SEQUENCE [LARGE SCALE GENOMIC DNA]</scope>
    <source>
        <strain evidence="4 5">ATCC 49751</strain>
    </source>
</reference>
<evidence type="ECO:0000256" key="2">
    <source>
        <dbReference type="ARBA" id="ARBA00022692"/>
    </source>
</evidence>
<evidence type="ECO:0000313" key="4">
    <source>
        <dbReference type="EMBL" id="KTD20975.1"/>
    </source>
</evidence>
<dbReference type="InterPro" id="IPR023395">
    <property type="entry name" value="MCP_dom_sf"/>
</dbReference>
<evidence type="ECO:0000313" key="5">
    <source>
        <dbReference type="Proteomes" id="UP000054869"/>
    </source>
</evidence>
<evidence type="ECO:0000256" key="1">
    <source>
        <dbReference type="ARBA" id="ARBA00004370"/>
    </source>
</evidence>
<dbReference type="Pfam" id="PF18405">
    <property type="entry name" value="SLC25_like"/>
    <property type="match status" value="1"/>
</dbReference>
<dbReference type="RefSeq" id="WP_051546052.1">
    <property type="nucleotide sequence ID" value="NZ_CAAAJD010000002.1"/>
</dbReference>
<dbReference type="eggNOG" id="ENOG5031DNH">
    <property type="taxonomic scope" value="Bacteria"/>
</dbReference>
<gene>
    <name evidence="4" type="ORF">Llan_1705</name>
</gene>
<dbReference type="Proteomes" id="UP000054869">
    <property type="component" value="Unassembled WGS sequence"/>
</dbReference>
<comment type="subcellular location">
    <subcellularLocation>
        <location evidence="1">Membrane</location>
    </subcellularLocation>
</comment>
<name>A0A0W0VLF0_9GAMM</name>
<evidence type="ECO:0000256" key="3">
    <source>
        <dbReference type="ARBA" id="ARBA00023136"/>
    </source>
</evidence>
<keyword evidence="2" id="KW-0812">Transmembrane</keyword>